<dbReference type="GO" id="GO:0008324">
    <property type="term" value="F:monoatomic cation transmembrane transporter activity"/>
    <property type="evidence" value="ECO:0007669"/>
    <property type="project" value="InterPro"/>
</dbReference>
<dbReference type="GO" id="GO:0005886">
    <property type="term" value="C:plasma membrane"/>
    <property type="evidence" value="ECO:0007669"/>
    <property type="project" value="UniProtKB-SubCell"/>
</dbReference>
<evidence type="ECO:0000256" key="8">
    <source>
        <dbReference type="SAM" id="Phobius"/>
    </source>
</evidence>
<dbReference type="PANTHER" id="PTHR32024">
    <property type="entry name" value="TRK SYSTEM POTASSIUM UPTAKE PROTEIN TRKG-RELATED"/>
    <property type="match status" value="1"/>
</dbReference>
<feature type="transmembrane region" description="Helical" evidence="8">
    <location>
        <begin position="288"/>
        <end position="309"/>
    </location>
</feature>
<dbReference type="EMBL" id="AZGD01000011">
    <property type="protein sequence ID" value="KRM20175.1"/>
    <property type="molecule type" value="Genomic_DNA"/>
</dbReference>
<dbReference type="eggNOG" id="COG0168">
    <property type="taxonomic scope" value="Bacteria"/>
</dbReference>
<dbReference type="PATRIC" id="fig|1423755.3.peg.376"/>
<feature type="transmembrane region" description="Helical" evidence="8">
    <location>
        <begin position="351"/>
        <end position="372"/>
    </location>
</feature>
<dbReference type="InterPro" id="IPR003445">
    <property type="entry name" value="Cat_transpt"/>
</dbReference>
<dbReference type="PANTHER" id="PTHR32024:SF1">
    <property type="entry name" value="KTR SYSTEM POTASSIUM UPTAKE PROTEIN B"/>
    <property type="match status" value="1"/>
</dbReference>
<comment type="subcellular location">
    <subcellularLocation>
        <location evidence="1">Cell membrane</location>
        <topology evidence="1">Multi-pass membrane protein</topology>
    </subcellularLocation>
</comment>
<feature type="transmembrane region" description="Helical" evidence="8">
    <location>
        <begin position="102"/>
        <end position="121"/>
    </location>
</feature>
<keyword evidence="3" id="KW-1003">Cell membrane</keyword>
<comment type="caution">
    <text evidence="9">The sequence shown here is derived from an EMBL/GenBank/DDBJ whole genome shotgun (WGS) entry which is preliminary data.</text>
</comment>
<evidence type="ECO:0000256" key="4">
    <source>
        <dbReference type="ARBA" id="ARBA00022692"/>
    </source>
</evidence>
<dbReference type="GO" id="GO:0030001">
    <property type="term" value="P:metal ion transport"/>
    <property type="evidence" value="ECO:0007669"/>
    <property type="project" value="UniProtKB-ARBA"/>
</dbReference>
<reference evidence="9 10" key="1">
    <citation type="journal article" date="2015" name="Genome Announc.">
        <title>Expanding the biotechnology potential of lactobacilli through comparative genomics of 213 strains and associated genera.</title>
        <authorList>
            <person name="Sun Z."/>
            <person name="Harris H.M."/>
            <person name="McCann A."/>
            <person name="Guo C."/>
            <person name="Argimon S."/>
            <person name="Zhang W."/>
            <person name="Yang X."/>
            <person name="Jeffery I.B."/>
            <person name="Cooney J.C."/>
            <person name="Kagawa T.F."/>
            <person name="Liu W."/>
            <person name="Song Y."/>
            <person name="Salvetti E."/>
            <person name="Wrobel A."/>
            <person name="Rasinkangas P."/>
            <person name="Parkhill J."/>
            <person name="Rea M.C."/>
            <person name="O'Sullivan O."/>
            <person name="Ritari J."/>
            <person name="Douillard F.P."/>
            <person name="Paul Ross R."/>
            <person name="Yang R."/>
            <person name="Briner A.E."/>
            <person name="Felis G.E."/>
            <person name="de Vos W.M."/>
            <person name="Barrangou R."/>
            <person name="Klaenhammer T.R."/>
            <person name="Caufield P.W."/>
            <person name="Cui Y."/>
            <person name="Zhang H."/>
            <person name="O'Toole P.W."/>
        </authorList>
    </citation>
    <scope>NUCLEOTIDE SEQUENCE [LARGE SCALE GENOMIC DNA]</scope>
    <source>
        <strain evidence="9 10">DSM 18933</strain>
    </source>
</reference>
<protein>
    <submittedName>
        <fullName evidence="9">H(+)-transporting two-sector ATPase</fullName>
    </submittedName>
</protein>
<keyword evidence="2" id="KW-0813">Transport</keyword>
<dbReference type="AlphaFoldDB" id="A0A0R1WR20"/>
<keyword evidence="4 8" id="KW-0812">Transmembrane</keyword>
<evidence type="ECO:0000256" key="2">
    <source>
        <dbReference type="ARBA" id="ARBA00022448"/>
    </source>
</evidence>
<dbReference type="Proteomes" id="UP000051054">
    <property type="component" value="Unassembled WGS sequence"/>
</dbReference>
<evidence type="ECO:0000256" key="1">
    <source>
        <dbReference type="ARBA" id="ARBA00004651"/>
    </source>
</evidence>
<evidence type="ECO:0000313" key="9">
    <source>
        <dbReference type="EMBL" id="KRM20175.1"/>
    </source>
</evidence>
<proteinExistence type="predicted"/>
<keyword evidence="7 8" id="KW-0472">Membrane</keyword>
<gene>
    <name evidence="9" type="ORF">FC40_GL000341</name>
</gene>
<keyword evidence="10" id="KW-1185">Reference proteome</keyword>
<evidence type="ECO:0000313" key="10">
    <source>
        <dbReference type="Proteomes" id="UP000051054"/>
    </source>
</evidence>
<keyword evidence="5 8" id="KW-1133">Transmembrane helix</keyword>
<evidence type="ECO:0000256" key="3">
    <source>
        <dbReference type="ARBA" id="ARBA00022475"/>
    </source>
</evidence>
<dbReference type="Pfam" id="PF02386">
    <property type="entry name" value="TrkH"/>
    <property type="match status" value="1"/>
</dbReference>
<evidence type="ECO:0000256" key="7">
    <source>
        <dbReference type="ARBA" id="ARBA00023136"/>
    </source>
</evidence>
<keyword evidence="6" id="KW-0406">Ion transport</keyword>
<feature type="transmembrane region" description="Helical" evidence="8">
    <location>
        <begin position="133"/>
        <end position="152"/>
    </location>
</feature>
<name>A0A0R1WR20_9LACO</name>
<evidence type="ECO:0000256" key="5">
    <source>
        <dbReference type="ARBA" id="ARBA00022989"/>
    </source>
</evidence>
<feature type="transmembrane region" description="Helical" evidence="8">
    <location>
        <begin position="69"/>
        <end position="90"/>
    </location>
</feature>
<evidence type="ECO:0000256" key="6">
    <source>
        <dbReference type="ARBA" id="ARBA00023065"/>
    </source>
</evidence>
<accession>A0A0R1WR20</accession>
<sequence>MTGITLVDTATHWSWFGKLVITLLIEIGGLGFMTFTVLMFLLIRGKMSMSTKLLTSESLNLSTVSQFDIVYLVLKLSVAIQIIGAGLLFVDFYPRYGFQKGLAFSIFHSISAFCNAGFDLFGNSVQNFANNTYVLGVFAFLILAGSLGFLVWKDILTYRQNHRLSLHTTLALRTGFALFTLSFVMYFITENNLSQLADQLDVKQRLVNTIFMAITPRTAGLITFPYNELTASGMAFTIMLMFIGGTPGSTAGGIKTTTVGLLVIQSISTLKGQQEPTFAHRRFSQENIFRAIALIWVALVLVIAAIVVLTKTQALPKHDTLEYVTFEVVAAFGTTGISLGVTHYFNYFGQAIIMILMFIGRVGIYTVMYSILNAKPKQKSYHYPKEDILIG</sequence>
<feature type="transmembrane region" description="Helical" evidence="8">
    <location>
        <begin position="321"/>
        <end position="345"/>
    </location>
</feature>
<feature type="transmembrane region" description="Helical" evidence="8">
    <location>
        <begin position="164"/>
        <end position="188"/>
    </location>
</feature>
<feature type="transmembrane region" description="Helical" evidence="8">
    <location>
        <begin position="20"/>
        <end position="43"/>
    </location>
</feature>
<dbReference type="STRING" id="1423755.FC40_GL000341"/>
<organism evidence="9 10">
    <name type="scientific">Ligilactobacillus hayakitensis DSM 18933 = JCM 14209</name>
    <dbReference type="NCBI Taxonomy" id="1423755"/>
    <lineage>
        <taxon>Bacteria</taxon>
        <taxon>Bacillati</taxon>
        <taxon>Bacillota</taxon>
        <taxon>Bacilli</taxon>
        <taxon>Lactobacillales</taxon>
        <taxon>Lactobacillaceae</taxon>
        <taxon>Ligilactobacillus</taxon>
    </lineage>
</organism>